<reference evidence="2" key="1">
    <citation type="submission" date="2023-10" db="EMBL/GenBank/DDBJ databases">
        <authorList>
            <person name="Chen Y."/>
            <person name="Shah S."/>
            <person name="Dougan E. K."/>
            <person name="Thang M."/>
            <person name="Chan C."/>
        </authorList>
    </citation>
    <scope>NUCLEOTIDE SEQUENCE [LARGE SCALE GENOMIC DNA]</scope>
</reference>
<organism evidence="2 3">
    <name type="scientific">Prorocentrum cordatum</name>
    <dbReference type="NCBI Taxonomy" id="2364126"/>
    <lineage>
        <taxon>Eukaryota</taxon>
        <taxon>Sar</taxon>
        <taxon>Alveolata</taxon>
        <taxon>Dinophyceae</taxon>
        <taxon>Prorocentrales</taxon>
        <taxon>Prorocentraceae</taxon>
        <taxon>Prorocentrum</taxon>
    </lineage>
</organism>
<feature type="region of interest" description="Disordered" evidence="1">
    <location>
        <begin position="256"/>
        <end position="275"/>
    </location>
</feature>
<comment type="caution">
    <text evidence="2">The sequence shown here is derived from an EMBL/GenBank/DDBJ whole genome shotgun (WGS) entry which is preliminary data.</text>
</comment>
<gene>
    <name evidence="2" type="ORF">PCOR1329_LOCUS7098</name>
</gene>
<accession>A0ABN9Q288</accession>
<keyword evidence="3" id="KW-1185">Reference proteome</keyword>
<name>A0ABN9Q288_9DINO</name>
<sequence length="275" mass="27152">MRPTAGCLHRASSEVVTRPPPSASGPPNPFLGSASHITSGGSRPLAGARAPVPGPAAGSAAGLQAGAAPPPSVASGGVQAPVPQLPRAAASFAPSSDGAMRMVSAAISSARPPPSAGPLAAAAAPDAAVAAASAMLARSASHAAIGMSGLQFKFEPVRRGGPQLPGDAWPGGAIAAGYPPGAWSAPPPSPPLAVHGPPAAADQPRARGREGVLGRIGAPALGVSQEPTGCTLQLDECVAQCRRDVQEIAASCRVRGRKYRDPEFPPDERALYANG</sequence>
<dbReference type="Proteomes" id="UP001189429">
    <property type="component" value="Unassembled WGS sequence"/>
</dbReference>
<dbReference type="EMBL" id="CAUYUJ010001915">
    <property type="protein sequence ID" value="CAK0798304.1"/>
    <property type="molecule type" value="Genomic_DNA"/>
</dbReference>
<feature type="region of interest" description="Disordered" evidence="1">
    <location>
        <begin position="1"/>
        <end position="80"/>
    </location>
</feature>
<evidence type="ECO:0000313" key="2">
    <source>
        <dbReference type="EMBL" id="CAK0798304.1"/>
    </source>
</evidence>
<feature type="region of interest" description="Disordered" evidence="1">
    <location>
        <begin position="186"/>
        <end position="205"/>
    </location>
</feature>
<protein>
    <submittedName>
        <fullName evidence="2">Uncharacterized protein</fullName>
    </submittedName>
</protein>
<feature type="compositionally biased region" description="Pro residues" evidence="1">
    <location>
        <begin position="18"/>
        <end position="29"/>
    </location>
</feature>
<feature type="compositionally biased region" description="Basic and acidic residues" evidence="1">
    <location>
        <begin position="259"/>
        <end position="275"/>
    </location>
</feature>
<evidence type="ECO:0000256" key="1">
    <source>
        <dbReference type="SAM" id="MobiDB-lite"/>
    </source>
</evidence>
<evidence type="ECO:0000313" key="3">
    <source>
        <dbReference type="Proteomes" id="UP001189429"/>
    </source>
</evidence>
<feature type="non-terminal residue" evidence="2">
    <location>
        <position position="275"/>
    </location>
</feature>
<feature type="compositionally biased region" description="Low complexity" evidence="1">
    <location>
        <begin position="44"/>
        <end position="78"/>
    </location>
</feature>
<proteinExistence type="predicted"/>